<reference evidence="14 15" key="1">
    <citation type="journal article" date="2014" name="Mol. Biol. Evol.">
        <title>Massive expansion of Ubiquitination-related gene families within the Chlamydiae.</title>
        <authorList>
            <person name="Domman D."/>
            <person name="Collingro A."/>
            <person name="Lagkouvardos I."/>
            <person name="Gehre L."/>
            <person name="Weinmaier T."/>
            <person name="Rattei T."/>
            <person name="Subtil A."/>
            <person name="Horn M."/>
        </authorList>
    </citation>
    <scope>NUCLEOTIDE SEQUENCE [LARGE SCALE GENOMIC DNA]</scope>
    <source>
        <strain evidence="14 15">OEW1</strain>
    </source>
</reference>
<dbReference type="UniPathway" id="UPA00359">
    <property type="reaction ID" value="UER00482"/>
</dbReference>
<evidence type="ECO:0000313" key="14">
    <source>
        <dbReference type="EMBL" id="KIA76717.1"/>
    </source>
</evidence>
<proteinExistence type="inferred from homology"/>
<dbReference type="NCBIfam" id="TIGR00682">
    <property type="entry name" value="lpxK"/>
    <property type="match status" value="1"/>
</dbReference>
<dbReference type="RefSeq" id="WP_006340431.1">
    <property type="nucleotide sequence ID" value="NZ_BAWW01000033.1"/>
</dbReference>
<evidence type="ECO:0000256" key="8">
    <source>
        <dbReference type="ARBA" id="ARBA00022741"/>
    </source>
</evidence>
<evidence type="ECO:0000256" key="13">
    <source>
        <dbReference type="HAMAP-Rule" id="MF_00409"/>
    </source>
</evidence>
<dbReference type="GO" id="GO:0009244">
    <property type="term" value="P:lipopolysaccharide core region biosynthetic process"/>
    <property type="evidence" value="ECO:0007669"/>
    <property type="project" value="TreeGrafter"/>
</dbReference>
<evidence type="ECO:0000256" key="4">
    <source>
        <dbReference type="ARBA" id="ARBA00016436"/>
    </source>
</evidence>
<feature type="binding site" evidence="13">
    <location>
        <begin position="69"/>
        <end position="76"/>
    </location>
    <ligand>
        <name>ATP</name>
        <dbReference type="ChEBI" id="CHEBI:30616"/>
    </ligand>
</feature>
<evidence type="ECO:0000256" key="10">
    <source>
        <dbReference type="ARBA" id="ARBA00022840"/>
    </source>
</evidence>
<accession>A0A0C1E5Y9</accession>
<comment type="caution">
    <text evidence="14">The sequence shown here is derived from an EMBL/GenBank/DDBJ whole genome shotgun (WGS) entry which is preliminary data.</text>
</comment>
<organism evidence="14 15">
    <name type="scientific">Parachlamydia acanthamoebae</name>
    <dbReference type="NCBI Taxonomy" id="83552"/>
    <lineage>
        <taxon>Bacteria</taxon>
        <taxon>Pseudomonadati</taxon>
        <taxon>Chlamydiota</taxon>
        <taxon>Chlamydiia</taxon>
        <taxon>Parachlamydiales</taxon>
        <taxon>Parachlamydiaceae</taxon>
        <taxon>Parachlamydia</taxon>
    </lineage>
</organism>
<evidence type="ECO:0000256" key="5">
    <source>
        <dbReference type="ARBA" id="ARBA00022516"/>
    </source>
</evidence>
<dbReference type="GO" id="GO:0005524">
    <property type="term" value="F:ATP binding"/>
    <property type="evidence" value="ECO:0007669"/>
    <property type="project" value="UniProtKB-UniRule"/>
</dbReference>
<comment type="catalytic activity">
    <reaction evidence="13">
        <text>a lipid A disaccharide + ATP = a lipid IVA + ADP + H(+)</text>
        <dbReference type="Rhea" id="RHEA:67840"/>
        <dbReference type="ChEBI" id="CHEBI:15378"/>
        <dbReference type="ChEBI" id="CHEBI:30616"/>
        <dbReference type="ChEBI" id="CHEBI:176343"/>
        <dbReference type="ChEBI" id="CHEBI:176425"/>
        <dbReference type="ChEBI" id="CHEBI:456216"/>
        <dbReference type="EC" id="2.7.1.130"/>
    </reaction>
</comment>
<dbReference type="PATRIC" id="fig|83552.4.peg.2178"/>
<evidence type="ECO:0000256" key="9">
    <source>
        <dbReference type="ARBA" id="ARBA00022777"/>
    </source>
</evidence>
<dbReference type="GO" id="GO:0009029">
    <property type="term" value="F:lipid-A 4'-kinase activity"/>
    <property type="evidence" value="ECO:0007669"/>
    <property type="project" value="UniProtKB-UniRule"/>
</dbReference>
<comment type="pathway">
    <text evidence="2 13">Glycolipid biosynthesis; lipid IV(A) biosynthesis; lipid IV(A) from (3R)-3-hydroxytetradecanoyl-[acyl-carrier-protein] and UDP-N-acetyl-alpha-D-glucosamine: step 6/6.</text>
</comment>
<dbReference type="GO" id="GO:0009245">
    <property type="term" value="P:lipid A biosynthetic process"/>
    <property type="evidence" value="ECO:0007669"/>
    <property type="project" value="UniProtKB-UniRule"/>
</dbReference>
<keyword evidence="6 13" id="KW-0441">Lipid A biosynthesis</keyword>
<dbReference type="GO" id="GO:0005886">
    <property type="term" value="C:plasma membrane"/>
    <property type="evidence" value="ECO:0007669"/>
    <property type="project" value="TreeGrafter"/>
</dbReference>
<evidence type="ECO:0000256" key="3">
    <source>
        <dbReference type="ARBA" id="ARBA00012071"/>
    </source>
</evidence>
<protein>
    <recommendedName>
        <fullName evidence="4 13">Tetraacyldisaccharide 4'-kinase</fullName>
        <ecNumber evidence="3 13">2.7.1.130</ecNumber>
    </recommendedName>
    <alternativeName>
        <fullName evidence="12 13">Lipid A 4'-kinase</fullName>
    </alternativeName>
</protein>
<keyword evidence="8 13" id="KW-0547">Nucleotide-binding</keyword>
<keyword evidence="5 13" id="KW-0444">Lipid biosynthesis</keyword>
<evidence type="ECO:0000256" key="12">
    <source>
        <dbReference type="ARBA" id="ARBA00029757"/>
    </source>
</evidence>
<evidence type="ECO:0000256" key="7">
    <source>
        <dbReference type="ARBA" id="ARBA00022679"/>
    </source>
</evidence>
<keyword evidence="7 13" id="KW-0808">Transferase</keyword>
<sequence>MFAFIETYIIHVITDQRKGFFPSLIKGALWILSCVYQAIVFLRNWGYDQGLFRQYNPPVPVVMSIGNIVAGGTGKTPLTLILAQEFSEAYHAVILSRGYRSQAERLSSPVILSHGDGQGPILPANFCGDEPYMLAKNLPDVVIVVGRDRRKGAVLAAKTGGQLLLLDDGMQHRRLARDFEVVVMDGANPFGGGYYLPRGFLRESLKSLARADIIILNHVYSDAEYDRLKKQIAVYSSSPIIATRANVCGVWSLIDHAPINLKGVKIGVFCAIAHPDYFLQTLKELGAEVVASHFERDHLDFETQELNKFAKLCKNCGANFLVCTEKDQVKLVDPQKLCLPVVWVQIQLQIVQGVFEWNAFIAKVKSELQNRI</sequence>
<evidence type="ECO:0000256" key="11">
    <source>
        <dbReference type="ARBA" id="ARBA00023098"/>
    </source>
</evidence>
<dbReference type="PANTHER" id="PTHR42724">
    <property type="entry name" value="TETRAACYLDISACCHARIDE 4'-KINASE"/>
    <property type="match status" value="1"/>
</dbReference>
<dbReference type="EMBL" id="JSAM01000107">
    <property type="protein sequence ID" value="KIA76717.1"/>
    <property type="molecule type" value="Genomic_DNA"/>
</dbReference>
<dbReference type="OMA" id="RAFPDHH"/>
<comment type="function">
    <text evidence="1 13">Transfers the gamma-phosphate of ATP to the 4'-position of a tetraacyldisaccharide 1-phosphate intermediate (termed DS-1-P) to form tetraacyldisaccharide 1,4'-bis-phosphate (lipid IVA).</text>
</comment>
<evidence type="ECO:0000313" key="15">
    <source>
        <dbReference type="Proteomes" id="UP000031307"/>
    </source>
</evidence>
<dbReference type="HAMAP" id="MF_00409">
    <property type="entry name" value="LpxK"/>
    <property type="match status" value="1"/>
</dbReference>
<keyword evidence="9 13" id="KW-0418">Kinase</keyword>
<keyword evidence="10 13" id="KW-0067">ATP-binding</keyword>
<dbReference type="Proteomes" id="UP000031307">
    <property type="component" value="Unassembled WGS sequence"/>
</dbReference>
<dbReference type="InterPro" id="IPR003758">
    <property type="entry name" value="LpxK"/>
</dbReference>
<evidence type="ECO:0000256" key="2">
    <source>
        <dbReference type="ARBA" id="ARBA00004870"/>
    </source>
</evidence>
<dbReference type="AlphaFoldDB" id="A0A0C1E5Y9"/>
<gene>
    <name evidence="13 14" type="primary">lpxK</name>
    <name evidence="14" type="ORF">DB43_HL00260</name>
</gene>
<comment type="similarity">
    <text evidence="13">Belongs to the LpxK family.</text>
</comment>
<name>A0A0C1E5Y9_9BACT</name>
<evidence type="ECO:0000256" key="6">
    <source>
        <dbReference type="ARBA" id="ARBA00022556"/>
    </source>
</evidence>
<dbReference type="EC" id="2.7.1.130" evidence="3 13"/>
<evidence type="ECO:0000256" key="1">
    <source>
        <dbReference type="ARBA" id="ARBA00002274"/>
    </source>
</evidence>
<dbReference type="Pfam" id="PF02606">
    <property type="entry name" value="LpxK"/>
    <property type="match status" value="1"/>
</dbReference>
<keyword evidence="11 13" id="KW-0443">Lipid metabolism</keyword>
<dbReference type="PANTHER" id="PTHR42724:SF1">
    <property type="entry name" value="TETRAACYLDISACCHARIDE 4'-KINASE, MITOCHONDRIAL-RELATED"/>
    <property type="match status" value="1"/>
</dbReference>